<dbReference type="EMBL" id="SNRY01000402">
    <property type="protein sequence ID" value="KAA6341252.1"/>
    <property type="molecule type" value="Genomic_DNA"/>
</dbReference>
<evidence type="ECO:0000313" key="3">
    <source>
        <dbReference type="EMBL" id="KAA6341252.1"/>
    </source>
</evidence>
<sequence length="245" mass="28360">MTGKGYLYQLFVIPLFFFFIQIVAEVDSVYAQNQRVSVSDSLKADSLTIVKREDFEKMDFFTFPPIPESMVKKDSAVVSMSSLPVWIPNPTKATWLALVFPGGGQIYNRKYWKLPIIYGGFVGCAYGLSWNNNMYKDYSKAYLDIMDDNPNTNSFLDMLPSNVRYEESYLKELFKKRKDMYRRYRDMTVFAFIGVYLISVIDAYVDAELSNFDISPNLSLHITPTIINDRYSLNKTIGLQCSFKF</sequence>
<feature type="transmembrane region" description="Helical" evidence="1">
    <location>
        <begin position="6"/>
        <end position="24"/>
    </location>
</feature>
<keyword evidence="1" id="KW-0812">Transmembrane</keyword>
<accession>A0A5J4S631</accession>
<name>A0A5J4S631_9ZZZZ</name>
<evidence type="ECO:0000256" key="1">
    <source>
        <dbReference type="SAM" id="Phobius"/>
    </source>
</evidence>
<proteinExistence type="predicted"/>
<organism evidence="3">
    <name type="scientific">termite gut metagenome</name>
    <dbReference type="NCBI Taxonomy" id="433724"/>
    <lineage>
        <taxon>unclassified sequences</taxon>
        <taxon>metagenomes</taxon>
        <taxon>organismal metagenomes</taxon>
    </lineage>
</organism>
<comment type="caution">
    <text evidence="3">The sequence shown here is derived from an EMBL/GenBank/DDBJ whole genome shotgun (WGS) entry which is preliminary data.</text>
</comment>
<dbReference type="Pfam" id="PF18935">
    <property type="entry name" value="DUF5683"/>
    <property type="match status" value="1"/>
</dbReference>
<dbReference type="AlphaFoldDB" id="A0A5J4S631"/>
<keyword evidence="1" id="KW-0472">Membrane</keyword>
<feature type="domain" description="DUF5683" evidence="2">
    <location>
        <begin position="87"/>
        <end position="245"/>
    </location>
</feature>
<gene>
    <name evidence="3" type="ORF">EZS27_010941</name>
</gene>
<keyword evidence="1" id="KW-1133">Transmembrane helix</keyword>
<feature type="transmembrane region" description="Helical" evidence="1">
    <location>
        <begin position="187"/>
        <end position="205"/>
    </location>
</feature>
<dbReference type="InterPro" id="IPR043738">
    <property type="entry name" value="DUF5683"/>
</dbReference>
<evidence type="ECO:0000259" key="2">
    <source>
        <dbReference type="Pfam" id="PF18935"/>
    </source>
</evidence>
<protein>
    <recommendedName>
        <fullName evidence="2">DUF5683 domain-containing protein</fullName>
    </recommendedName>
</protein>
<reference evidence="3" key="1">
    <citation type="submission" date="2019-03" db="EMBL/GenBank/DDBJ databases">
        <title>Single cell metagenomics reveals metabolic interactions within the superorganism composed of flagellate Streblomastix strix and complex community of Bacteroidetes bacteria on its surface.</title>
        <authorList>
            <person name="Treitli S.C."/>
            <person name="Kolisko M."/>
            <person name="Husnik F."/>
            <person name="Keeling P."/>
            <person name="Hampl V."/>
        </authorList>
    </citation>
    <scope>NUCLEOTIDE SEQUENCE</scope>
    <source>
        <strain evidence="3">STM</strain>
    </source>
</reference>